<evidence type="ECO:0000313" key="3">
    <source>
        <dbReference type="Proteomes" id="UP001063166"/>
    </source>
</evidence>
<sequence length="168" mass="17428">MAGTKRASPDSGVTARASKVAKTDDSQTPSKAKKGAKKGVKPPIPAATFKATALPIHVNLTHTPPSIADPATEDVPTAPADVGFIGNLTLVPSTFSTGSFGWKGNKRITVELQNSDGDKKEKVQVMLTINATVLGSKPGKSGEEGDEEEAKEEDESKDEEEGAADEAA</sequence>
<evidence type="ECO:0000313" key="2">
    <source>
        <dbReference type="EMBL" id="GLB35483.1"/>
    </source>
</evidence>
<evidence type="ECO:0000256" key="1">
    <source>
        <dbReference type="SAM" id="MobiDB-lite"/>
    </source>
</evidence>
<gene>
    <name evidence="2" type="ORF">LshimejAT787_0210480</name>
</gene>
<accession>A0A9P3UJ98</accession>
<feature type="compositionally biased region" description="Acidic residues" evidence="1">
    <location>
        <begin position="144"/>
        <end position="168"/>
    </location>
</feature>
<feature type="region of interest" description="Disordered" evidence="1">
    <location>
        <begin position="1"/>
        <end position="44"/>
    </location>
</feature>
<proteinExistence type="predicted"/>
<dbReference type="OrthoDB" id="2497589at2759"/>
<feature type="compositionally biased region" description="Basic residues" evidence="1">
    <location>
        <begin position="31"/>
        <end position="40"/>
    </location>
</feature>
<comment type="caution">
    <text evidence="2">The sequence shown here is derived from an EMBL/GenBank/DDBJ whole genome shotgun (WGS) entry which is preliminary data.</text>
</comment>
<dbReference type="AlphaFoldDB" id="A0A9P3UJ98"/>
<dbReference type="Proteomes" id="UP001063166">
    <property type="component" value="Unassembled WGS sequence"/>
</dbReference>
<keyword evidence="3" id="KW-1185">Reference proteome</keyword>
<protein>
    <submittedName>
        <fullName evidence="2">Uncharacterized protein</fullName>
    </submittedName>
</protein>
<dbReference type="EMBL" id="BRPK01000002">
    <property type="protein sequence ID" value="GLB35483.1"/>
    <property type="molecule type" value="Genomic_DNA"/>
</dbReference>
<name>A0A9P3UJ98_LYOSH</name>
<reference evidence="2" key="1">
    <citation type="submission" date="2022-07" db="EMBL/GenBank/DDBJ databases">
        <title>The genome of Lyophyllum shimeji provides insight into the initial evolution of ectomycorrhizal fungal genome.</title>
        <authorList>
            <person name="Kobayashi Y."/>
            <person name="Shibata T."/>
            <person name="Hirakawa H."/>
            <person name="Shigenobu S."/>
            <person name="Nishiyama T."/>
            <person name="Yamada A."/>
            <person name="Hasebe M."/>
            <person name="Kawaguchi M."/>
        </authorList>
    </citation>
    <scope>NUCLEOTIDE SEQUENCE</scope>
    <source>
        <strain evidence="2">AT787</strain>
    </source>
</reference>
<organism evidence="2 3">
    <name type="scientific">Lyophyllum shimeji</name>
    <name type="common">Hon-shimeji</name>
    <name type="synonym">Tricholoma shimeji</name>
    <dbReference type="NCBI Taxonomy" id="47721"/>
    <lineage>
        <taxon>Eukaryota</taxon>
        <taxon>Fungi</taxon>
        <taxon>Dikarya</taxon>
        <taxon>Basidiomycota</taxon>
        <taxon>Agaricomycotina</taxon>
        <taxon>Agaricomycetes</taxon>
        <taxon>Agaricomycetidae</taxon>
        <taxon>Agaricales</taxon>
        <taxon>Tricholomatineae</taxon>
        <taxon>Lyophyllaceae</taxon>
        <taxon>Lyophyllum</taxon>
    </lineage>
</organism>
<feature type="region of interest" description="Disordered" evidence="1">
    <location>
        <begin position="131"/>
        <end position="168"/>
    </location>
</feature>